<accession>A0A1D8B2N9</accession>
<dbReference type="AlphaFoldDB" id="A0A1D8B2N9"/>
<dbReference type="GO" id="GO:0016747">
    <property type="term" value="F:acyltransferase activity, transferring groups other than amino-acyl groups"/>
    <property type="evidence" value="ECO:0007669"/>
    <property type="project" value="InterPro"/>
</dbReference>
<name>A0A1D8B2N9_9ACTO</name>
<dbReference type="InterPro" id="IPR000182">
    <property type="entry name" value="GNAT_dom"/>
</dbReference>
<feature type="domain" description="N-acetyltransferase" evidence="4">
    <location>
        <begin position="1"/>
        <end position="191"/>
    </location>
</feature>
<evidence type="ECO:0000256" key="3">
    <source>
        <dbReference type="SAM" id="MobiDB-lite"/>
    </source>
</evidence>
<dbReference type="RefSeq" id="WP_009743840.1">
    <property type="nucleotide sequence ID" value="NZ_CP017298.1"/>
</dbReference>
<dbReference type="PANTHER" id="PTHR43877">
    <property type="entry name" value="AMINOALKYLPHOSPHONATE N-ACETYLTRANSFERASE-RELATED-RELATED"/>
    <property type="match status" value="1"/>
</dbReference>
<dbReference type="Proteomes" id="UP000095214">
    <property type="component" value="Chromosome"/>
</dbReference>
<organism evidence="5 6">
    <name type="scientific">Pauljensenia hongkongensis</name>
    <dbReference type="NCBI Taxonomy" id="178339"/>
    <lineage>
        <taxon>Bacteria</taxon>
        <taxon>Bacillati</taxon>
        <taxon>Actinomycetota</taxon>
        <taxon>Actinomycetes</taxon>
        <taxon>Actinomycetales</taxon>
        <taxon>Actinomycetaceae</taxon>
        <taxon>Pauljensenia</taxon>
    </lineage>
</organism>
<dbReference type="Pfam" id="PF00583">
    <property type="entry name" value="Acetyltransf_1"/>
    <property type="match status" value="1"/>
</dbReference>
<keyword evidence="6" id="KW-1185">Reference proteome</keyword>
<dbReference type="STRING" id="178339.BH719_05640"/>
<dbReference type="EMBL" id="CP017298">
    <property type="protein sequence ID" value="AOS47404.1"/>
    <property type="molecule type" value="Genomic_DNA"/>
</dbReference>
<gene>
    <name evidence="5" type="ORF">BH719_05640</name>
</gene>
<dbReference type="InterPro" id="IPR050832">
    <property type="entry name" value="Bact_Acetyltransf"/>
</dbReference>
<dbReference type="CDD" id="cd04301">
    <property type="entry name" value="NAT_SF"/>
    <property type="match status" value="1"/>
</dbReference>
<keyword evidence="2" id="KW-0012">Acyltransferase</keyword>
<evidence type="ECO:0000313" key="5">
    <source>
        <dbReference type="EMBL" id="AOS47404.1"/>
    </source>
</evidence>
<dbReference type="SUPFAM" id="SSF55729">
    <property type="entry name" value="Acyl-CoA N-acyltransferases (Nat)"/>
    <property type="match status" value="1"/>
</dbReference>
<evidence type="ECO:0000256" key="1">
    <source>
        <dbReference type="ARBA" id="ARBA00022679"/>
    </source>
</evidence>
<dbReference type="OrthoDB" id="143110at2"/>
<evidence type="ECO:0000259" key="4">
    <source>
        <dbReference type="PROSITE" id="PS51186"/>
    </source>
</evidence>
<dbReference type="InterPro" id="IPR016181">
    <property type="entry name" value="Acyl_CoA_acyltransferase"/>
</dbReference>
<evidence type="ECO:0000256" key="2">
    <source>
        <dbReference type="ARBA" id="ARBA00023315"/>
    </source>
</evidence>
<sequence>MIRRATPDDANALSALASRAFSETFGHLYREDDLSAFLHEAYAPDVLRAELADPDRATWLLFPGSAPSGPDGPCGPDDADCPEGAGQAPVGYASARPAALPHAAVRPGDGEVQRLYVLSGHQGNGRGSALLATALHWLEREGPRPVWLGVWSGNPGAQRLYERHGFSRVGEYAFMVGSHADHELIYRRPPL</sequence>
<evidence type="ECO:0000313" key="6">
    <source>
        <dbReference type="Proteomes" id="UP000095214"/>
    </source>
</evidence>
<reference evidence="5 6" key="1">
    <citation type="submission" date="2016-09" db="EMBL/GenBank/DDBJ databases">
        <title>Complete genome sequence of Actinomyces hongkongensis HKU8.</title>
        <authorList>
            <person name="Gao Y.-X."/>
            <person name="Zhou Y.-Y."/>
            <person name="Xie Y."/>
            <person name="Wang M."/>
            <person name="Wang S.-J."/>
            <person name="Shen S.-G."/>
        </authorList>
    </citation>
    <scope>NUCLEOTIDE SEQUENCE [LARGE SCALE GENOMIC DNA]</scope>
    <source>
        <strain evidence="5 6">HKU8</strain>
    </source>
</reference>
<dbReference type="KEGG" id="phon:BH719_05640"/>
<dbReference type="PROSITE" id="PS51186">
    <property type="entry name" value="GNAT"/>
    <property type="match status" value="1"/>
</dbReference>
<feature type="region of interest" description="Disordered" evidence="3">
    <location>
        <begin position="62"/>
        <end position="87"/>
    </location>
</feature>
<keyword evidence="1 5" id="KW-0808">Transferase</keyword>
<protein>
    <submittedName>
        <fullName evidence="5">GNAT family N-acetyltransferase</fullName>
    </submittedName>
</protein>
<dbReference type="Gene3D" id="3.40.630.30">
    <property type="match status" value="1"/>
</dbReference>
<proteinExistence type="predicted"/>
<feature type="compositionally biased region" description="Low complexity" evidence="3">
    <location>
        <begin position="63"/>
        <end position="76"/>
    </location>
</feature>